<dbReference type="Pfam" id="PF00018">
    <property type="entry name" value="SH3_1"/>
    <property type="match status" value="1"/>
</dbReference>
<feature type="compositionally biased region" description="Basic and acidic residues" evidence="5">
    <location>
        <begin position="367"/>
        <end position="381"/>
    </location>
</feature>
<evidence type="ECO:0000256" key="2">
    <source>
        <dbReference type="ARBA" id="ARBA00022658"/>
    </source>
</evidence>
<dbReference type="PROSITE" id="PS50009">
    <property type="entry name" value="RASGEF_CAT"/>
    <property type="match status" value="1"/>
</dbReference>
<dbReference type="RefSeq" id="XP_025360683.1">
    <property type="nucleotide sequence ID" value="XM_025506711.1"/>
</dbReference>
<dbReference type="PROSITE" id="PS00720">
    <property type="entry name" value="RASGEF"/>
    <property type="match status" value="1"/>
</dbReference>
<feature type="compositionally biased region" description="Polar residues" evidence="5">
    <location>
        <begin position="914"/>
        <end position="927"/>
    </location>
</feature>
<keyword evidence="1 4" id="KW-0728">SH3 domain</keyword>
<dbReference type="SMART" id="SM00147">
    <property type="entry name" value="RasGEF"/>
    <property type="match status" value="1"/>
</dbReference>
<dbReference type="Gene3D" id="1.20.870.10">
    <property type="entry name" value="Son of sevenless (SoS) protein Chain: S domain 1"/>
    <property type="match status" value="1"/>
</dbReference>
<evidence type="ECO:0000256" key="4">
    <source>
        <dbReference type="PROSITE-ProRule" id="PRU00192"/>
    </source>
</evidence>
<dbReference type="FunFam" id="2.30.30.40:FF:000072">
    <property type="entry name" value="Unconventional Myosin IB"/>
    <property type="match status" value="1"/>
</dbReference>
<accession>A0A316UNZ3</accession>
<dbReference type="InterPro" id="IPR008937">
    <property type="entry name" value="Ras-like_GEF"/>
</dbReference>
<protein>
    <recommendedName>
        <fullName evidence="11">Ras GEF</fullName>
    </recommendedName>
</protein>
<dbReference type="InterPro" id="IPR036964">
    <property type="entry name" value="RASGEF_cat_dom_sf"/>
</dbReference>
<feature type="compositionally biased region" description="Acidic residues" evidence="5">
    <location>
        <begin position="318"/>
        <end position="330"/>
    </location>
</feature>
<dbReference type="PROSITE" id="PS50212">
    <property type="entry name" value="RASGEF_NTER"/>
    <property type="match status" value="1"/>
</dbReference>
<dbReference type="PANTHER" id="PTHR23113:SF368">
    <property type="entry name" value="CELL DIVISION CONTROL PROTEIN 25"/>
    <property type="match status" value="1"/>
</dbReference>
<evidence type="ECO:0000256" key="1">
    <source>
        <dbReference type="ARBA" id="ARBA00022443"/>
    </source>
</evidence>
<keyword evidence="2 3" id="KW-0344">Guanine-nucleotide releasing factor</keyword>
<keyword evidence="10" id="KW-1185">Reference proteome</keyword>
<feature type="compositionally biased region" description="Polar residues" evidence="5">
    <location>
        <begin position="937"/>
        <end position="952"/>
    </location>
</feature>
<dbReference type="SUPFAM" id="SSF48366">
    <property type="entry name" value="Ras GEF"/>
    <property type="match status" value="1"/>
</dbReference>
<evidence type="ECO:0000259" key="7">
    <source>
        <dbReference type="PROSITE" id="PS50009"/>
    </source>
</evidence>
<dbReference type="InterPro" id="IPR036028">
    <property type="entry name" value="SH3-like_dom_sf"/>
</dbReference>
<evidence type="ECO:0000313" key="10">
    <source>
        <dbReference type="Proteomes" id="UP000245884"/>
    </source>
</evidence>
<sequence length="1460" mass="159014">MSYSPSDEEDPPSFFVRALYTYTATDKSSLSFERGDIIEVLTQLPTGWWDGILCDQRGWFPSNYVETIDEETAQRELDEREMALGLKPTLDFDVADDEEADIRAVDALAAAGGHTQATTGLESALSLSTATYPNDGDFSAALGLGQDFAALRELMGTGEGGAGLPGVDGNATDAFEQLAEAAMLDAGRDPELAAEDGEAPPAMTASGRNPDIDLTGAPSRSMAQTDSFGRPRASTALEPQRSANGSNDWQSRGRAASAAGPQSRQQQQQPTQQSAKPAIQKKAAAAKESDYWVPKFTDGGDIVYYNTRTGAESVDLPDGADDSGDEELDEASGSRSASVPDITARRGQADTRSNGSPAKPAASRQRSSTELRPPRMLRDEKEAKELQKLVQTRGAKSLPLMISQAGTALARLEQESERRHSSSQENGDGQPEDSDDDERIRLVQASHTVINALRDLLYAAGVLNVSPADLATIAELASLQNAEGGSSGNAMSMFADSVVFIHSQSDQGGPPQSIRQLGARINSSASKLALSVRAVTEQLPPSTSEAQDDEKSAILAQRLTNFRQRVTDNARELQDLVDAFAQELDSNRALSTANQAQPLWTKQLEAILRSEDSPSAGIGRDSLSGAGSAAAWRGSGFVSPQAREAAALRLESMHRFSGAFNLSSEARMLLANGKEVMRRRPGQRVGEEVVNECVRPQLDDLQLQIMALLETVKAENSEQVASDDTPVLSAPTSGRRNATPALPSSAIAAILSHVKLVSVRMGTFLAIIEDLDFASTLDVDSSGSAATPATSKSWESLTVSAREGLHRFMSLKQASYDASSTLIMDAQDMTTTEAAHGRNVVEPEATQKLLATAQSLQELSREMLEATDDLLQIAEEQERVKLPYIGARARVYGVEEAAKSVGELFPSMDPVQRSAPQAGQRTTSLFSGSGGNRDRSTSVTTGGSMQSASVEGSRSLGASGAQVDADAESTRNRSTSSKIKKFFGDDSGAVAPSPPEGSTAGSTLIDRGDASSAASITAAKKRVQEEVPWFLGPDYAPEDIIMSAEGQVKGATLPALLERLTMHNTFDSAFNNTFLMTYRSFTTTHELLDMLLARFKIPPPSGLTPEEHQLWAERKQIPIRLRVFNVLKSWLEAFFYEGEDDEHLDRVKGFAQEMSYHSMELPSKQLMRLVERRQGDGEQMVRRMMMPNSAPPTILPKSLRKIKFLDIDPIEMARQLTLLDHKLYCKIKPVECLGKAWSKPDSDLHAKGIKDTISTSNRITGWVAEAILVQDDLKKRAAWIKHFIAIADACRSLNNFSTMTAIVSGLNSAPVYRLKRTWDSVNQRYVALHENVNRIMQSSKNFSDYREMIHKLQPPCVPFLGVYLTDLTFIEDGNSDRLKNDERLINFGKRQKTAEVIREIMIYQSTPYNLTPVAGIQRFIEDNLVESRGDTELYQQSLSIEPREREDERLGRLLAESGFL</sequence>
<dbReference type="CDD" id="cd11883">
    <property type="entry name" value="SH3_Sdc25"/>
    <property type="match status" value="1"/>
</dbReference>
<dbReference type="OrthoDB" id="546434at2759"/>
<feature type="domain" description="Ras-GEF" evidence="7">
    <location>
        <begin position="1208"/>
        <end position="1443"/>
    </location>
</feature>
<reference evidence="9 10" key="1">
    <citation type="journal article" date="2018" name="Mol. Biol. Evol.">
        <title>Broad Genomic Sampling Reveals a Smut Pathogenic Ancestry of the Fungal Clade Ustilaginomycotina.</title>
        <authorList>
            <person name="Kijpornyongpan T."/>
            <person name="Mondo S.J."/>
            <person name="Barry K."/>
            <person name="Sandor L."/>
            <person name="Lee J."/>
            <person name="Lipzen A."/>
            <person name="Pangilinan J."/>
            <person name="LaButti K."/>
            <person name="Hainaut M."/>
            <person name="Henrissat B."/>
            <person name="Grigoriev I.V."/>
            <person name="Spatafora J.W."/>
            <person name="Aime M.C."/>
        </authorList>
    </citation>
    <scope>NUCLEOTIDE SEQUENCE [LARGE SCALE GENOMIC DNA]</scope>
    <source>
        <strain evidence="9 10">MCA 5214</strain>
    </source>
</reference>
<feature type="region of interest" description="Disordered" evidence="5">
    <location>
        <begin position="411"/>
        <end position="437"/>
    </location>
</feature>
<dbReference type="InterPro" id="IPR001895">
    <property type="entry name" value="RASGEF_cat_dom"/>
</dbReference>
<dbReference type="PANTHER" id="PTHR23113">
    <property type="entry name" value="GUANINE NUCLEOTIDE EXCHANGE FACTOR"/>
    <property type="match status" value="1"/>
</dbReference>
<feature type="region of interest" description="Disordered" evidence="5">
    <location>
        <begin position="716"/>
        <end position="739"/>
    </location>
</feature>
<dbReference type="GO" id="GO:0005085">
    <property type="term" value="F:guanyl-nucleotide exchange factor activity"/>
    <property type="evidence" value="ECO:0007669"/>
    <property type="project" value="UniProtKB-KW"/>
</dbReference>
<feature type="compositionally biased region" description="Basic and acidic residues" evidence="5">
    <location>
        <begin position="412"/>
        <end position="422"/>
    </location>
</feature>
<dbReference type="Proteomes" id="UP000245884">
    <property type="component" value="Unassembled WGS sequence"/>
</dbReference>
<dbReference type="PRINTS" id="PR00452">
    <property type="entry name" value="SH3DOMAIN"/>
</dbReference>
<evidence type="ECO:0000259" key="6">
    <source>
        <dbReference type="PROSITE" id="PS50002"/>
    </source>
</evidence>
<dbReference type="InterPro" id="IPR001452">
    <property type="entry name" value="SH3_domain"/>
</dbReference>
<gene>
    <name evidence="9" type="ORF">BDZ90DRAFT_233656</name>
</gene>
<evidence type="ECO:0000313" key="9">
    <source>
        <dbReference type="EMBL" id="PWN26071.1"/>
    </source>
</evidence>
<feature type="region of interest" description="Disordered" evidence="5">
    <location>
        <begin position="907"/>
        <end position="1008"/>
    </location>
</feature>
<dbReference type="Pfam" id="PF00617">
    <property type="entry name" value="RasGEF"/>
    <property type="match status" value="1"/>
</dbReference>
<dbReference type="GO" id="GO:0007265">
    <property type="term" value="P:Ras protein signal transduction"/>
    <property type="evidence" value="ECO:0007669"/>
    <property type="project" value="TreeGrafter"/>
</dbReference>
<evidence type="ECO:0000256" key="3">
    <source>
        <dbReference type="PROSITE-ProRule" id="PRU00168"/>
    </source>
</evidence>
<dbReference type="STRING" id="1569628.A0A316UNZ3"/>
<evidence type="ECO:0000256" key="5">
    <source>
        <dbReference type="SAM" id="MobiDB-lite"/>
    </source>
</evidence>
<name>A0A316UNZ3_9BASI</name>
<dbReference type="GeneID" id="37028534"/>
<proteinExistence type="predicted"/>
<feature type="compositionally biased region" description="Low complexity" evidence="5">
    <location>
        <begin position="250"/>
        <end position="283"/>
    </location>
</feature>
<dbReference type="PROSITE" id="PS50002">
    <property type="entry name" value="SH3"/>
    <property type="match status" value="1"/>
</dbReference>
<dbReference type="SMART" id="SM00326">
    <property type="entry name" value="SH3"/>
    <property type="match status" value="1"/>
</dbReference>
<dbReference type="SUPFAM" id="SSF50044">
    <property type="entry name" value="SH3-domain"/>
    <property type="match status" value="1"/>
</dbReference>
<dbReference type="InterPro" id="IPR023578">
    <property type="entry name" value="Ras_GEF_dom_sf"/>
</dbReference>
<feature type="region of interest" description="Disordered" evidence="5">
    <location>
        <begin position="312"/>
        <end position="381"/>
    </location>
</feature>
<dbReference type="CDD" id="cd00155">
    <property type="entry name" value="RasGEF"/>
    <property type="match status" value="1"/>
</dbReference>
<dbReference type="EMBL" id="KZ819673">
    <property type="protein sequence ID" value="PWN26071.1"/>
    <property type="molecule type" value="Genomic_DNA"/>
</dbReference>
<dbReference type="InterPro" id="IPR019804">
    <property type="entry name" value="Ras_G-nucl-exch_fac_CS"/>
</dbReference>
<organism evidence="9 10">
    <name type="scientific">Jaminaea rosea</name>
    <dbReference type="NCBI Taxonomy" id="1569628"/>
    <lineage>
        <taxon>Eukaryota</taxon>
        <taxon>Fungi</taxon>
        <taxon>Dikarya</taxon>
        <taxon>Basidiomycota</taxon>
        <taxon>Ustilaginomycotina</taxon>
        <taxon>Exobasidiomycetes</taxon>
        <taxon>Microstromatales</taxon>
        <taxon>Microstromatales incertae sedis</taxon>
        <taxon>Jaminaea</taxon>
    </lineage>
</organism>
<dbReference type="Gene3D" id="2.30.30.40">
    <property type="entry name" value="SH3 Domains"/>
    <property type="match status" value="1"/>
</dbReference>
<evidence type="ECO:0008006" key="11">
    <source>
        <dbReference type="Google" id="ProtNLM"/>
    </source>
</evidence>
<dbReference type="Gene3D" id="1.10.840.10">
    <property type="entry name" value="Ras guanine-nucleotide exchange factors catalytic domain"/>
    <property type="match status" value="1"/>
</dbReference>
<feature type="domain" description="N-terminal Ras-GEF" evidence="8">
    <location>
        <begin position="1044"/>
        <end position="1174"/>
    </location>
</feature>
<dbReference type="GO" id="GO:0005886">
    <property type="term" value="C:plasma membrane"/>
    <property type="evidence" value="ECO:0007669"/>
    <property type="project" value="TreeGrafter"/>
</dbReference>
<feature type="domain" description="SH3" evidence="6">
    <location>
        <begin position="11"/>
        <end position="70"/>
    </location>
</feature>
<evidence type="ECO:0000259" key="8">
    <source>
        <dbReference type="PROSITE" id="PS50212"/>
    </source>
</evidence>
<dbReference type="InterPro" id="IPR000651">
    <property type="entry name" value="Ras-like_Gua-exchang_fac_N"/>
</dbReference>
<dbReference type="Pfam" id="PF00618">
    <property type="entry name" value="RasGEF_N"/>
    <property type="match status" value="1"/>
</dbReference>
<dbReference type="SMART" id="SM00229">
    <property type="entry name" value="RasGEFN"/>
    <property type="match status" value="1"/>
</dbReference>
<feature type="region of interest" description="Disordered" evidence="5">
    <location>
        <begin position="192"/>
        <end position="288"/>
    </location>
</feature>
<dbReference type="CDD" id="cd06224">
    <property type="entry name" value="REM"/>
    <property type="match status" value="1"/>
</dbReference>